<dbReference type="GO" id="GO:0003677">
    <property type="term" value="F:DNA binding"/>
    <property type="evidence" value="ECO:0007669"/>
    <property type="project" value="InterPro"/>
</dbReference>
<dbReference type="Pfam" id="PF10149">
    <property type="entry name" value="TM231"/>
    <property type="match status" value="3"/>
</dbReference>
<evidence type="ECO:0000256" key="3">
    <source>
        <dbReference type="ARBA" id="ARBA00009082"/>
    </source>
</evidence>
<evidence type="ECO:0000256" key="8">
    <source>
        <dbReference type="ARBA" id="ARBA00023069"/>
    </source>
</evidence>
<dbReference type="EMBL" id="CAJPEV010000074">
    <property type="protein sequence ID" value="CAG0880120.1"/>
    <property type="molecule type" value="Genomic_DNA"/>
</dbReference>
<dbReference type="GO" id="GO:0060170">
    <property type="term" value="C:ciliary membrane"/>
    <property type="evidence" value="ECO:0007669"/>
    <property type="project" value="UniProtKB-SubCell"/>
</dbReference>
<evidence type="ECO:0000256" key="9">
    <source>
        <dbReference type="ARBA" id="ARBA00023136"/>
    </source>
</evidence>
<dbReference type="InterPro" id="IPR019306">
    <property type="entry name" value="TMEM231"/>
</dbReference>
<evidence type="ECO:0000256" key="12">
    <source>
        <dbReference type="ARBA" id="ARBA00024803"/>
    </source>
</evidence>
<comment type="function">
    <text evidence="12">Transmembrane component of the tectonic-like complex, a complex localized at the transition zone of primary cilia and acting as a barrier that prevents diffusion of transmembrane proteins between the cilia and plasma membranes. Required for ciliogenesis and sonic hedgehog/SHH signaling.</text>
</comment>
<keyword evidence="5" id="KW-1003">Cell membrane</keyword>
<keyword evidence="8" id="KW-0969">Cilium</keyword>
<comment type="subcellular location">
    <subcellularLocation>
        <location evidence="2">Cell projection</location>
        <location evidence="2">Cilium membrane</location>
        <topology evidence="2">Multi-pass membrane protein</topology>
    </subcellularLocation>
    <subcellularLocation>
        <location evidence="1">Nucleus</location>
    </subcellularLocation>
</comment>
<dbReference type="OrthoDB" id="426438at2759"/>
<evidence type="ECO:0000256" key="10">
    <source>
        <dbReference type="ARBA" id="ARBA00023180"/>
    </source>
</evidence>
<evidence type="ECO:0000256" key="13">
    <source>
        <dbReference type="SAM" id="Phobius"/>
    </source>
</evidence>
<comment type="similarity">
    <text evidence="3">Belongs to the TMEM231 family.</text>
</comment>
<dbReference type="PANTHER" id="PTHR14605:SF1">
    <property type="entry name" value="TRANSMEMBRANE PROTEIN 231"/>
    <property type="match status" value="1"/>
</dbReference>
<organism evidence="15">
    <name type="scientific">Darwinula stevensoni</name>
    <dbReference type="NCBI Taxonomy" id="69355"/>
    <lineage>
        <taxon>Eukaryota</taxon>
        <taxon>Metazoa</taxon>
        <taxon>Ecdysozoa</taxon>
        <taxon>Arthropoda</taxon>
        <taxon>Crustacea</taxon>
        <taxon>Oligostraca</taxon>
        <taxon>Ostracoda</taxon>
        <taxon>Podocopa</taxon>
        <taxon>Podocopida</taxon>
        <taxon>Darwinulocopina</taxon>
        <taxon>Darwinuloidea</taxon>
        <taxon>Darwinulidae</taxon>
        <taxon>Darwinula</taxon>
    </lineage>
</organism>
<dbReference type="GO" id="GO:0035869">
    <property type="term" value="C:ciliary transition zone"/>
    <property type="evidence" value="ECO:0007669"/>
    <property type="project" value="TreeGrafter"/>
</dbReference>
<keyword evidence="16" id="KW-1185">Reference proteome</keyword>
<evidence type="ECO:0000313" key="15">
    <source>
        <dbReference type="EMBL" id="CAD7240916.1"/>
    </source>
</evidence>
<protein>
    <recommendedName>
        <fullName evidence="4">Transmembrane protein 231</fullName>
    </recommendedName>
</protein>
<evidence type="ECO:0000313" key="16">
    <source>
        <dbReference type="Proteomes" id="UP000677054"/>
    </source>
</evidence>
<dbReference type="Pfam" id="PF02796">
    <property type="entry name" value="HTH_7"/>
    <property type="match status" value="1"/>
</dbReference>
<evidence type="ECO:0000256" key="6">
    <source>
        <dbReference type="ARBA" id="ARBA00022692"/>
    </source>
</evidence>
<dbReference type="EMBL" id="LR899591">
    <property type="protein sequence ID" value="CAD7240916.1"/>
    <property type="molecule type" value="Genomic_DNA"/>
</dbReference>
<dbReference type="GO" id="GO:0032880">
    <property type="term" value="P:regulation of protein localization"/>
    <property type="evidence" value="ECO:0007669"/>
    <property type="project" value="TreeGrafter"/>
</dbReference>
<keyword evidence="7 13" id="KW-1133">Transmembrane helix</keyword>
<feature type="transmembrane region" description="Helical" evidence="13">
    <location>
        <begin position="25"/>
        <end position="44"/>
    </location>
</feature>
<dbReference type="AlphaFoldDB" id="A0A7R8WZG4"/>
<dbReference type="SUPFAM" id="SSF46689">
    <property type="entry name" value="Homeodomain-like"/>
    <property type="match status" value="1"/>
</dbReference>
<proteinExistence type="inferred from homology"/>
<dbReference type="GO" id="GO:0000150">
    <property type="term" value="F:DNA strand exchange activity"/>
    <property type="evidence" value="ECO:0007669"/>
    <property type="project" value="InterPro"/>
</dbReference>
<keyword evidence="10" id="KW-0325">Glycoprotein</keyword>
<dbReference type="InterPro" id="IPR006120">
    <property type="entry name" value="Resolvase_HTH_dom"/>
</dbReference>
<dbReference type="Proteomes" id="UP000677054">
    <property type="component" value="Unassembled WGS sequence"/>
</dbReference>
<gene>
    <name evidence="15" type="ORF">DSTB1V02_LOCUS918</name>
</gene>
<feature type="domain" description="Resolvase HTH" evidence="14">
    <location>
        <begin position="307"/>
        <end position="337"/>
    </location>
</feature>
<evidence type="ECO:0000256" key="11">
    <source>
        <dbReference type="ARBA" id="ARBA00023273"/>
    </source>
</evidence>
<dbReference type="GO" id="GO:0060271">
    <property type="term" value="P:cilium assembly"/>
    <property type="evidence" value="ECO:0007669"/>
    <property type="project" value="TreeGrafter"/>
</dbReference>
<feature type="transmembrane region" description="Helical" evidence="13">
    <location>
        <begin position="124"/>
        <end position="141"/>
    </location>
</feature>
<evidence type="ECO:0000259" key="14">
    <source>
        <dbReference type="Pfam" id="PF02796"/>
    </source>
</evidence>
<evidence type="ECO:0000256" key="2">
    <source>
        <dbReference type="ARBA" id="ARBA00004272"/>
    </source>
</evidence>
<reference evidence="15" key="1">
    <citation type="submission" date="2020-11" db="EMBL/GenBank/DDBJ databases">
        <authorList>
            <person name="Tran Van P."/>
        </authorList>
    </citation>
    <scope>NUCLEOTIDE SEQUENCE</scope>
</reference>
<keyword evidence="11" id="KW-0966">Cell projection</keyword>
<evidence type="ECO:0000256" key="4">
    <source>
        <dbReference type="ARBA" id="ARBA00015087"/>
    </source>
</evidence>
<sequence>MAPFCVHSEHIQCNYLTPIFTKASLFWVLITSLKIFLPLLLASWSQDLWKRTSWYHEQPKIEFKNQFLLFLQAAKQEQILTFSSFTELQPLFEDGFRIPTLENSDTNADHHTHRMGRWRQNKEDILSVAIFDPLLFLYNVFSVDGLVEYNIILSDASNYTIGQHIVASVWVHKCPQTGNTMEEVSEEDHNRDGRKEEIHVNVTVPLKKSEVIHGVQLILFFDFRLEERVELAAECLAHIHHESRFPGTHLHIRGNLETRIQQPLMHKGHQDPPLSELLGIGSHSITLQDLLWEYAHQNDLSEDVKWRIKRAVDNGMPAKDVTEAFSVSRSTVYRVMEAIDDQETRRKGRAPPNLKQTKEFKTEVAAAVAENPRKSLRKLAKEFDVSDITLRRTTCDLGLKSYALPVRQLVTPGQQEAWLARLITEVDRTVKSWDMDSDVFTFTISVSLRYVEASFEYSPGFWETLKWAWVQYLALFIPVLMALNRVKSFVFTQNLFYTAMSKPWQKVL</sequence>
<dbReference type="GO" id="GO:0005634">
    <property type="term" value="C:nucleus"/>
    <property type="evidence" value="ECO:0007669"/>
    <property type="project" value="UniProtKB-SubCell"/>
</dbReference>
<name>A0A7R8WZG4_9CRUS</name>
<keyword evidence="6 13" id="KW-0812">Transmembrane</keyword>
<evidence type="ECO:0000256" key="1">
    <source>
        <dbReference type="ARBA" id="ARBA00004123"/>
    </source>
</evidence>
<dbReference type="Gene3D" id="1.10.10.60">
    <property type="entry name" value="Homeodomain-like"/>
    <property type="match status" value="1"/>
</dbReference>
<evidence type="ECO:0000256" key="5">
    <source>
        <dbReference type="ARBA" id="ARBA00022475"/>
    </source>
</evidence>
<accession>A0A7R8WZG4</accession>
<keyword evidence="9 13" id="KW-0472">Membrane</keyword>
<evidence type="ECO:0000256" key="7">
    <source>
        <dbReference type="ARBA" id="ARBA00022989"/>
    </source>
</evidence>
<dbReference type="PANTHER" id="PTHR14605">
    <property type="entry name" value="CHST5 PROTEIN"/>
    <property type="match status" value="1"/>
</dbReference>
<dbReference type="InterPro" id="IPR009057">
    <property type="entry name" value="Homeodomain-like_sf"/>
</dbReference>